<feature type="signal peptide" evidence="1">
    <location>
        <begin position="1"/>
        <end position="30"/>
    </location>
</feature>
<dbReference type="InterPro" id="IPR016568">
    <property type="entry name" value="Sulphur_oxidation_SoxY"/>
</dbReference>
<protein>
    <submittedName>
        <fullName evidence="3">Thiosulfate oxidation carrier protein SoxY</fullName>
    </submittedName>
</protein>
<evidence type="ECO:0000259" key="2">
    <source>
        <dbReference type="Pfam" id="PF13501"/>
    </source>
</evidence>
<sequence length="151" mass="15474">MTLTRRSMLTLSAGAAVVTAFGLRAGPAFASAEDAMAKITDFAGGTEPQMGTISLTAPEIAENGNTVPVSVSVDSPMTEEDHVASVAIYADGNPNPEVITFNFTPMSGEASATTRMRLAKTQNVIAVAKTSTGAVFMDKKEVKVTIGGCGG</sequence>
<dbReference type="PIRSF" id="PIRSF010312">
    <property type="entry name" value="Sulphur_oxidation_SoxY"/>
    <property type="match status" value="1"/>
</dbReference>
<dbReference type="Proteomes" id="UP000291301">
    <property type="component" value="Unassembled WGS sequence"/>
</dbReference>
<dbReference type="AlphaFoldDB" id="A0A4R0P528"/>
<dbReference type="InterPro" id="IPR038162">
    <property type="entry name" value="SoxY_sf"/>
</dbReference>
<dbReference type="NCBIfam" id="TIGR04488">
    <property type="entry name" value="SoxY_true_GGCGG"/>
    <property type="match status" value="1"/>
</dbReference>
<dbReference type="InterPro" id="IPR032711">
    <property type="entry name" value="SoxY"/>
</dbReference>
<dbReference type="PROSITE" id="PS51318">
    <property type="entry name" value="TAT"/>
    <property type="match status" value="1"/>
</dbReference>
<evidence type="ECO:0000256" key="1">
    <source>
        <dbReference type="SAM" id="SignalP"/>
    </source>
</evidence>
<dbReference type="InterPro" id="IPR006311">
    <property type="entry name" value="TAT_signal"/>
</dbReference>
<dbReference type="Gene3D" id="2.60.40.2470">
    <property type="entry name" value="SoxY domain"/>
    <property type="match status" value="1"/>
</dbReference>
<feature type="chain" id="PRO_5020403688" evidence="1">
    <location>
        <begin position="31"/>
        <end position="151"/>
    </location>
</feature>
<name>A0A4R0P528_9HYPH</name>
<gene>
    <name evidence="3" type="primary">soxY</name>
    <name evidence="3" type="ORF">E0D97_16630</name>
</gene>
<evidence type="ECO:0000313" key="4">
    <source>
        <dbReference type="Proteomes" id="UP000291301"/>
    </source>
</evidence>
<accession>A0A4R0P528</accession>
<organism evidence="3 4">
    <name type="scientific">Oricola cellulosilytica</name>
    <dbReference type="NCBI Taxonomy" id="1429082"/>
    <lineage>
        <taxon>Bacteria</taxon>
        <taxon>Pseudomonadati</taxon>
        <taxon>Pseudomonadota</taxon>
        <taxon>Alphaproteobacteria</taxon>
        <taxon>Hyphomicrobiales</taxon>
        <taxon>Ahrensiaceae</taxon>
        <taxon>Oricola</taxon>
    </lineage>
</organism>
<dbReference type="EMBL" id="SJST01000008">
    <property type="protein sequence ID" value="TCD11953.1"/>
    <property type="molecule type" value="Genomic_DNA"/>
</dbReference>
<proteinExistence type="predicted"/>
<dbReference type="Pfam" id="PF13501">
    <property type="entry name" value="SoxY"/>
    <property type="match status" value="1"/>
</dbReference>
<dbReference type="OrthoDB" id="9804570at2"/>
<evidence type="ECO:0000313" key="3">
    <source>
        <dbReference type="EMBL" id="TCD11953.1"/>
    </source>
</evidence>
<keyword evidence="1" id="KW-0732">Signal</keyword>
<dbReference type="RefSeq" id="WP_131571107.1">
    <property type="nucleotide sequence ID" value="NZ_JAINFK010000007.1"/>
</dbReference>
<keyword evidence="4" id="KW-1185">Reference proteome</keyword>
<reference evidence="3 4" key="1">
    <citation type="journal article" date="2015" name="Antonie Van Leeuwenhoek">
        <title>Oricola cellulosilytica gen. nov., sp. nov., a cellulose-degrading bacterium of the family Phyllobacteriaceae isolated from surface seashore water, and emended descriptions of Mesorhizobium loti and Phyllobacterium myrsinacearum.</title>
        <authorList>
            <person name="Hameed A."/>
            <person name="Shahina M."/>
            <person name="Lai W.A."/>
            <person name="Lin S.Y."/>
            <person name="Young L.S."/>
            <person name="Liu Y.C."/>
            <person name="Hsu Y.H."/>
            <person name="Young C.C."/>
        </authorList>
    </citation>
    <scope>NUCLEOTIDE SEQUENCE [LARGE SCALE GENOMIC DNA]</scope>
    <source>
        <strain evidence="3 4">KCTC 52183</strain>
    </source>
</reference>
<comment type="caution">
    <text evidence="3">The sequence shown here is derived from an EMBL/GenBank/DDBJ whole genome shotgun (WGS) entry which is preliminary data.</text>
</comment>
<feature type="domain" description="Ig-like SoxY" evidence="2">
    <location>
        <begin position="42"/>
        <end position="149"/>
    </location>
</feature>